<reference evidence="1 2" key="1">
    <citation type="submission" date="2023-02" db="EMBL/GenBank/DDBJ databases">
        <title>Pathogen: clinical or host-associated sample.</title>
        <authorList>
            <person name="Hergert J."/>
            <person name="Casey R."/>
            <person name="Wagner J."/>
            <person name="Young E.L."/>
            <person name="Oakeson K.F."/>
        </authorList>
    </citation>
    <scope>NUCLEOTIDE SEQUENCE [LARGE SCALE GENOMIC DNA]</scope>
    <source>
        <strain evidence="1 2">2022CK-00829</strain>
        <plasmid evidence="1 2">unnamed1</plasmid>
    </source>
</reference>
<dbReference type="Proteomes" id="UP001221519">
    <property type="component" value="Plasmid unnamed1"/>
</dbReference>
<keyword evidence="1" id="KW-0614">Plasmid</keyword>
<accession>A0ABY7XH49</accession>
<evidence type="ECO:0000313" key="1">
    <source>
        <dbReference type="EMBL" id="WDI05166.1"/>
    </source>
</evidence>
<dbReference type="EMBL" id="CP118109">
    <property type="protein sequence ID" value="WDI05166.1"/>
    <property type="molecule type" value="Genomic_DNA"/>
</dbReference>
<gene>
    <name evidence="1" type="ORF">PUW25_25495</name>
</gene>
<dbReference type="RefSeq" id="WP_274338752.1">
    <property type="nucleotide sequence ID" value="NZ_CP118109.1"/>
</dbReference>
<organism evidence="1 2">
    <name type="scientific">Paenibacillus urinalis</name>
    <dbReference type="NCBI Taxonomy" id="521520"/>
    <lineage>
        <taxon>Bacteria</taxon>
        <taxon>Bacillati</taxon>
        <taxon>Bacillota</taxon>
        <taxon>Bacilli</taxon>
        <taxon>Bacillales</taxon>
        <taxon>Paenibacillaceae</taxon>
        <taxon>Paenibacillus</taxon>
    </lineage>
</organism>
<sequence>MGHAWTATYGNTARQLNHMNITSGGGGSCFATWTLIYMSKLFPYVVDGCYHLSESCVISSVTLLYVR</sequence>
<name>A0ABY7XH49_9BACL</name>
<protein>
    <submittedName>
        <fullName evidence="1">Uncharacterized protein</fullName>
    </submittedName>
</protein>
<geneLocation type="plasmid" evidence="1 2">
    <name>unnamed1</name>
</geneLocation>
<keyword evidence="2" id="KW-1185">Reference proteome</keyword>
<proteinExistence type="predicted"/>
<evidence type="ECO:0000313" key="2">
    <source>
        <dbReference type="Proteomes" id="UP001221519"/>
    </source>
</evidence>